<comment type="subunit">
    <text evidence="10">The complex is composed of six subunits: RnfA, RnfB, RnfC, RnfD, RnfE and RnfG.</text>
</comment>
<evidence type="ECO:0000313" key="12">
    <source>
        <dbReference type="Proteomes" id="UP000196365"/>
    </source>
</evidence>
<evidence type="ECO:0000256" key="3">
    <source>
        <dbReference type="ARBA" id="ARBA00022630"/>
    </source>
</evidence>
<feature type="transmembrane region" description="Helical" evidence="10">
    <location>
        <begin position="254"/>
        <end position="272"/>
    </location>
</feature>
<organism evidence="11 12">
    <name type="scientific">Garciella nitratireducens DSM 15102</name>
    <dbReference type="NCBI Taxonomy" id="1121911"/>
    <lineage>
        <taxon>Bacteria</taxon>
        <taxon>Bacillati</taxon>
        <taxon>Bacillota</taxon>
        <taxon>Clostridia</taxon>
        <taxon>Eubacteriales</taxon>
        <taxon>Eubacteriaceae</taxon>
        <taxon>Garciella</taxon>
    </lineage>
</organism>
<proteinExistence type="inferred from homology"/>
<evidence type="ECO:0000256" key="2">
    <source>
        <dbReference type="ARBA" id="ARBA00022553"/>
    </source>
</evidence>
<evidence type="ECO:0000256" key="1">
    <source>
        <dbReference type="ARBA" id="ARBA00022448"/>
    </source>
</evidence>
<evidence type="ECO:0000313" key="11">
    <source>
        <dbReference type="EMBL" id="SJZ39262.1"/>
    </source>
</evidence>
<keyword evidence="12" id="KW-1185">Reference proteome</keyword>
<dbReference type="EC" id="7.-.-.-" evidence="10"/>
<keyword evidence="1 10" id="KW-0813">Transport</keyword>
<dbReference type="AlphaFoldDB" id="A0A1T4K9Z5"/>
<dbReference type="GO" id="GO:0005886">
    <property type="term" value="C:plasma membrane"/>
    <property type="evidence" value="ECO:0007669"/>
    <property type="project" value="UniProtKB-SubCell"/>
</dbReference>
<evidence type="ECO:0000256" key="10">
    <source>
        <dbReference type="HAMAP-Rule" id="MF_00462"/>
    </source>
</evidence>
<evidence type="ECO:0000256" key="5">
    <source>
        <dbReference type="ARBA" id="ARBA00022692"/>
    </source>
</evidence>
<dbReference type="EMBL" id="FUWV01000001">
    <property type="protein sequence ID" value="SJZ39262.1"/>
    <property type="molecule type" value="Genomic_DNA"/>
</dbReference>
<keyword evidence="8 10" id="KW-1133">Transmembrane helix</keyword>
<sequence>MSDVYLKASSSPHIRAKKDVRVIMRDVVIALLPALIVSIYYFGMDALILTLISVFTAVISETLIEKIMKKPITINDWSAVVTGMLLAFNLPSTAPWWLAVIGSAFAILIVKHAFGGLGQNFVNPALAARAFLLSSWGTRMTAFEWPDIVGTATPLGMLATGEGQLPSYLDLFLGNVAGCLGETSAIALLLGGCYLLYRKVITWKIPVVYLATVGVITFIVGSDPIYHLLSGGLMLGAIFMATDYATSPSTSKGQIIYALGCGILTSIIRLWGGYPEGVSYSILLMNVATPIIDKFMVPKVYGEVKSNA</sequence>
<comment type="function">
    <text evidence="10">Part of a membrane-bound complex that couples electron transfer with translocation of ions across the membrane.</text>
</comment>
<dbReference type="RefSeq" id="WP_087677880.1">
    <property type="nucleotide sequence ID" value="NZ_FUWV01000001.1"/>
</dbReference>
<keyword evidence="4 10" id="KW-0288">FMN</keyword>
<feature type="transmembrane region" description="Helical" evidence="10">
    <location>
        <begin position="96"/>
        <end position="114"/>
    </location>
</feature>
<evidence type="ECO:0000256" key="9">
    <source>
        <dbReference type="ARBA" id="ARBA00023136"/>
    </source>
</evidence>
<comment type="similarity">
    <text evidence="10">Belongs to the NqrB/RnfD family.</text>
</comment>
<reference evidence="11 12" key="1">
    <citation type="submission" date="2017-02" db="EMBL/GenBank/DDBJ databases">
        <authorList>
            <person name="Peterson S.W."/>
        </authorList>
    </citation>
    <scope>NUCLEOTIDE SEQUENCE [LARGE SCALE GENOMIC DNA]</scope>
    <source>
        <strain evidence="11 12">DSM 15102</strain>
    </source>
</reference>
<dbReference type="NCBIfam" id="TIGR01946">
    <property type="entry name" value="rnfD"/>
    <property type="match status" value="1"/>
</dbReference>
<accession>A0A1T4K9Z5</accession>
<feature type="transmembrane region" description="Helical" evidence="10">
    <location>
        <begin position="47"/>
        <end position="64"/>
    </location>
</feature>
<feature type="transmembrane region" description="Helical" evidence="10">
    <location>
        <begin position="203"/>
        <end position="219"/>
    </location>
</feature>
<evidence type="ECO:0000256" key="6">
    <source>
        <dbReference type="ARBA" id="ARBA00022967"/>
    </source>
</evidence>
<feature type="transmembrane region" description="Helical" evidence="10">
    <location>
        <begin position="22"/>
        <end position="41"/>
    </location>
</feature>
<evidence type="ECO:0000256" key="8">
    <source>
        <dbReference type="ARBA" id="ARBA00022989"/>
    </source>
</evidence>
<keyword evidence="9 10" id="KW-0472">Membrane</keyword>
<keyword evidence="10" id="KW-1003">Cell membrane</keyword>
<keyword evidence="5 10" id="KW-0812">Transmembrane</keyword>
<feature type="transmembrane region" description="Helical" evidence="10">
    <location>
        <begin position="225"/>
        <end position="242"/>
    </location>
</feature>
<dbReference type="HAMAP" id="MF_00462">
    <property type="entry name" value="RsxD_RnfD"/>
    <property type="match status" value="1"/>
</dbReference>
<dbReference type="PANTHER" id="PTHR30578">
    <property type="entry name" value="ELECTRON TRANSPORT COMPLEX PROTEIN RNFD"/>
    <property type="match status" value="1"/>
</dbReference>
<keyword evidence="2 10" id="KW-0597">Phosphoprotein</keyword>
<comment type="cofactor">
    <cofactor evidence="10">
        <name>FMN</name>
        <dbReference type="ChEBI" id="CHEBI:58210"/>
    </cofactor>
</comment>
<dbReference type="OrthoDB" id="9776359at2"/>
<dbReference type="PANTHER" id="PTHR30578:SF0">
    <property type="entry name" value="ION-TRANSLOCATING OXIDOREDUCTASE COMPLEX SUBUNIT D"/>
    <property type="match status" value="1"/>
</dbReference>
<dbReference type="Proteomes" id="UP000196365">
    <property type="component" value="Unassembled WGS sequence"/>
</dbReference>
<keyword evidence="7 10" id="KW-0249">Electron transport</keyword>
<keyword evidence="6 10" id="KW-1278">Translocase</keyword>
<evidence type="ECO:0000256" key="4">
    <source>
        <dbReference type="ARBA" id="ARBA00022643"/>
    </source>
</evidence>
<feature type="transmembrane region" description="Helical" evidence="10">
    <location>
        <begin position="172"/>
        <end position="196"/>
    </location>
</feature>
<dbReference type="Pfam" id="PF03116">
    <property type="entry name" value="NQR2_RnfD_RnfE"/>
    <property type="match status" value="1"/>
</dbReference>
<dbReference type="InterPro" id="IPR004338">
    <property type="entry name" value="NqrB/RnfD"/>
</dbReference>
<comment type="subcellular location">
    <subcellularLocation>
        <location evidence="10">Cell membrane</location>
        <topology evidence="10">Multi-pass membrane protein</topology>
    </subcellularLocation>
</comment>
<dbReference type="GO" id="GO:0055085">
    <property type="term" value="P:transmembrane transport"/>
    <property type="evidence" value="ECO:0007669"/>
    <property type="project" value="InterPro"/>
</dbReference>
<name>A0A1T4K9Z5_9FIRM</name>
<keyword evidence="3 10" id="KW-0285">Flavoprotein</keyword>
<protein>
    <recommendedName>
        <fullName evidence="10">Ion-translocating oxidoreductase complex subunit D</fullName>
        <ecNumber evidence="10">7.-.-.-</ecNumber>
    </recommendedName>
    <alternativeName>
        <fullName evidence="10">Rnf electron transport complex subunit D</fullName>
    </alternativeName>
</protein>
<dbReference type="GO" id="GO:0022900">
    <property type="term" value="P:electron transport chain"/>
    <property type="evidence" value="ECO:0007669"/>
    <property type="project" value="UniProtKB-UniRule"/>
</dbReference>
<gene>
    <name evidence="10" type="primary">rnfD</name>
    <name evidence="11" type="ORF">SAMN02745973_00446</name>
</gene>
<feature type="modified residue" description="FMN phosphoryl threonine" evidence="10">
    <location>
        <position position="153"/>
    </location>
</feature>
<evidence type="ECO:0000256" key="7">
    <source>
        <dbReference type="ARBA" id="ARBA00022982"/>
    </source>
</evidence>
<dbReference type="InterPro" id="IPR011303">
    <property type="entry name" value="RnfD_bac"/>
</dbReference>